<evidence type="ECO:0000256" key="1">
    <source>
        <dbReference type="SAM" id="Coils"/>
    </source>
</evidence>
<feature type="compositionally biased region" description="Low complexity" evidence="2">
    <location>
        <begin position="285"/>
        <end position="301"/>
    </location>
</feature>
<sequence length="435" mass="49190">MVTETYFRKALAQAKNKQSLLEEKHSLLENEHSQVKIAHSKLQEEHAELLNERNDLEGDTWLWMMQNNKLQAQLKELQGEHSKWKAACASLVKEVERKVLEEEYLAYLAQEYHQTHWPVAKVAELEVEQERKLAEADQLAKEREQELMDKVAALESEVGTLKVTLKSEVASLQRTIQQKDDDFDSFRRSSKEATGRLTKDLAEAKAETMKHQGVIRTLRTAREKGAKTALSTTNPVKERRLPKTVEVSAPTQQRKTPVKLQEQRQRLREKSSSSGSPLTVNTRSAAKTTATAATLKKAAVKPVEMPAHTLQDRMRKFEMERKQKVKSLQERQRLREKSSSYNSPSTVSRPTTTSSKASTKTTASPATLRGFVKVPAQTLQRPVRKQELTKPKETKSVPSKVTSRWEQYKYQRSGPSSAATSSTSSSPETSPRSAA</sequence>
<name>H3GGM3_PHYRM</name>
<dbReference type="InParanoid" id="H3GGM3"/>
<dbReference type="EnsemblProtists" id="Phyra74979">
    <property type="protein sequence ID" value="Phyra74979"/>
    <property type="gene ID" value="Phyra74979"/>
</dbReference>
<evidence type="ECO:0000256" key="2">
    <source>
        <dbReference type="SAM" id="MobiDB-lite"/>
    </source>
</evidence>
<feature type="coiled-coil region" evidence="1">
    <location>
        <begin position="11"/>
        <end position="94"/>
    </location>
</feature>
<reference evidence="4" key="1">
    <citation type="journal article" date="2006" name="Science">
        <title>Phytophthora genome sequences uncover evolutionary origins and mechanisms of pathogenesis.</title>
        <authorList>
            <person name="Tyler B.M."/>
            <person name="Tripathy S."/>
            <person name="Zhang X."/>
            <person name="Dehal P."/>
            <person name="Jiang R.H."/>
            <person name="Aerts A."/>
            <person name="Arredondo F.D."/>
            <person name="Baxter L."/>
            <person name="Bensasson D."/>
            <person name="Beynon J.L."/>
            <person name="Chapman J."/>
            <person name="Damasceno C.M."/>
            <person name="Dorrance A.E."/>
            <person name="Dou D."/>
            <person name="Dickerman A.W."/>
            <person name="Dubchak I.L."/>
            <person name="Garbelotto M."/>
            <person name="Gijzen M."/>
            <person name="Gordon S.G."/>
            <person name="Govers F."/>
            <person name="Grunwald N.J."/>
            <person name="Huang W."/>
            <person name="Ivors K.L."/>
            <person name="Jones R.W."/>
            <person name="Kamoun S."/>
            <person name="Krampis K."/>
            <person name="Lamour K.H."/>
            <person name="Lee M.K."/>
            <person name="McDonald W.H."/>
            <person name="Medina M."/>
            <person name="Meijer H.J."/>
            <person name="Nordberg E.K."/>
            <person name="Maclean D.J."/>
            <person name="Ospina-Giraldo M.D."/>
            <person name="Morris P.F."/>
            <person name="Phuntumart V."/>
            <person name="Putnam N.H."/>
            <person name="Rash S."/>
            <person name="Rose J.K."/>
            <person name="Sakihama Y."/>
            <person name="Salamov A.A."/>
            <person name="Savidor A."/>
            <person name="Scheuring C.F."/>
            <person name="Smith B.M."/>
            <person name="Sobral B.W."/>
            <person name="Terry A."/>
            <person name="Torto-Alalibo T.A."/>
            <person name="Win J."/>
            <person name="Xu Z."/>
            <person name="Zhang H."/>
            <person name="Grigoriev I.V."/>
            <person name="Rokhsar D.S."/>
            <person name="Boore J.L."/>
        </authorList>
    </citation>
    <scope>NUCLEOTIDE SEQUENCE [LARGE SCALE GENOMIC DNA]</scope>
    <source>
        <strain evidence="4">Pr102</strain>
    </source>
</reference>
<feature type="compositionally biased region" description="Basic and acidic residues" evidence="2">
    <location>
        <begin position="261"/>
        <end position="271"/>
    </location>
</feature>
<feature type="compositionally biased region" description="Polar residues" evidence="2">
    <location>
        <begin position="396"/>
        <end position="405"/>
    </location>
</feature>
<accession>H3GGM3</accession>
<feature type="compositionally biased region" description="Basic and acidic residues" evidence="2">
    <location>
        <begin position="310"/>
        <end position="338"/>
    </location>
</feature>
<dbReference type="AlphaFoldDB" id="H3GGM3"/>
<reference evidence="3" key="2">
    <citation type="submission" date="2015-06" db="UniProtKB">
        <authorList>
            <consortium name="EnsemblProtists"/>
        </authorList>
    </citation>
    <scope>IDENTIFICATION</scope>
    <source>
        <strain evidence="3">Pr102</strain>
    </source>
</reference>
<dbReference type="HOGENOM" id="CLU_035469_1_1_1"/>
<evidence type="ECO:0000313" key="4">
    <source>
        <dbReference type="Proteomes" id="UP000005238"/>
    </source>
</evidence>
<feature type="coiled-coil region" evidence="1">
    <location>
        <begin position="122"/>
        <end position="182"/>
    </location>
</feature>
<feature type="compositionally biased region" description="Low complexity" evidence="2">
    <location>
        <begin position="413"/>
        <end position="435"/>
    </location>
</feature>
<feature type="compositionally biased region" description="Polar residues" evidence="2">
    <location>
        <begin position="272"/>
        <end position="284"/>
    </location>
</feature>
<feature type="compositionally biased region" description="Basic and acidic residues" evidence="2">
    <location>
        <begin position="384"/>
        <end position="395"/>
    </location>
</feature>
<dbReference type="EMBL" id="DS566007">
    <property type="status" value="NOT_ANNOTATED_CDS"/>
    <property type="molecule type" value="Genomic_DNA"/>
</dbReference>
<feature type="region of interest" description="Disordered" evidence="2">
    <location>
        <begin position="223"/>
        <end position="435"/>
    </location>
</feature>
<dbReference type="STRING" id="164328.H3GGM3"/>
<keyword evidence="4" id="KW-1185">Reference proteome</keyword>
<keyword evidence="1" id="KW-0175">Coiled coil</keyword>
<evidence type="ECO:0000313" key="3">
    <source>
        <dbReference type="EnsemblProtists" id="Phyra74979"/>
    </source>
</evidence>
<organism evidence="3 4">
    <name type="scientific">Phytophthora ramorum</name>
    <name type="common">Sudden oak death agent</name>
    <dbReference type="NCBI Taxonomy" id="164328"/>
    <lineage>
        <taxon>Eukaryota</taxon>
        <taxon>Sar</taxon>
        <taxon>Stramenopiles</taxon>
        <taxon>Oomycota</taxon>
        <taxon>Peronosporomycetes</taxon>
        <taxon>Peronosporales</taxon>
        <taxon>Peronosporaceae</taxon>
        <taxon>Phytophthora</taxon>
    </lineage>
</organism>
<protein>
    <submittedName>
        <fullName evidence="3">Uncharacterized protein</fullName>
    </submittedName>
</protein>
<dbReference type="Proteomes" id="UP000005238">
    <property type="component" value="Unassembled WGS sequence"/>
</dbReference>
<proteinExistence type="predicted"/>
<feature type="compositionally biased region" description="Low complexity" evidence="2">
    <location>
        <begin position="343"/>
        <end position="367"/>
    </location>
</feature>